<protein>
    <submittedName>
        <fullName evidence="3">Type 1 glutamine amidotransferase domain-containing protein</fullName>
    </submittedName>
</protein>
<organism evidence="3 4">
    <name type="scientific">Thioclava kandeliae</name>
    <dbReference type="NCBI Taxonomy" id="3070818"/>
    <lineage>
        <taxon>Bacteria</taxon>
        <taxon>Pseudomonadati</taxon>
        <taxon>Pseudomonadota</taxon>
        <taxon>Alphaproteobacteria</taxon>
        <taxon>Rhodobacterales</taxon>
        <taxon>Paracoccaceae</taxon>
        <taxon>Thioclava</taxon>
    </lineage>
</organism>
<dbReference type="EMBL" id="JAYWLC010000017">
    <property type="protein sequence ID" value="MER5173331.1"/>
    <property type="molecule type" value="Genomic_DNA"/>
</dbReference>
<keyword evidence="3" id="KW-0315">Glutamine amidotransferase</keyword>
<reference evidence="3 4" key="1">
    <citation type="submission" date="2024-01" db="EMBL/GenBank/DDBJ databases">
        <authorList>
            <person name="Deng Y."/>
            <person name="Su J."/>
        </authorList>
    </citation>
    <scope>NUCLEOTIDE SEQUENCE [LARGE SCALE GENOMIC DNA]</scope>
    <source>
        <strain evidence="3 4">CPCC 100088</strain>
    </source>
</reference>
<dbReference type="Pfam" id="PF01965">
    <property type="entry name" value="DJ-1_PfpI"/>
    <property type="match status" value="1"/>
</dbReference>
<name>A0ABV1SL38_9RHOB</name>
<dbReference type="NCBIfam" id="TIGR01382">
    <property type="entry name" value="PfpI"/>
    <property type="match status" value="1"/>
</dbReference>
<dbReference type="Proteomes" id="UP001438953">
    <property type="component" value="Unassembled WGS sequence"/>
</dbReference>
<evidence type="ECO:0000256" key="1">
    <source>
        <dbReference type="ARBA" id="ARBA00008542"/>
    </source>
</evidence>
<evidence type="ECO:0000313" key="3">
    <source>
        <dbReference type="EMBL" id="MER5173331.1"/>
    </source>
</evidence>
<comment type="similarity">
    <text evidence="1">Belongs to the peptidase C56 family.</text>
</comment>
<dbReference type="CDD" id="cd03134">
    <property type="entry name" value="GATase1_PfpI_like"/>
    <property type="match status" value="1"/>
</dbReference>
<dbReference type="InterPro" id="IPR006286">
    <property type="entry name" value="C56_PfpI-like"/>
</dbReference>
<dbReference type="RefSeq" id="WP_350938626.1">
    <property type="nucleotide sequence ID" value="NZ_JAYWLC010000017.1"/>
</dbReference>
<dbReference type="SUPFAM" id="SSF52317">
    <property type="entry name" value="Class I glutamine amidotransferase-like"/>
    <property type="match status" value="1"/>
</dbReference>
<keyword evidence="4" id="KW-1185">Reference proteome</keyword>
<dbReference type="PANTHER" id="PTHR42733:SF12">
    <property type="entry name" value="PROTEINASE"/>
    <property type="match status" value="1"/>
</dbReference>
<feature type="domain" description="DJ-1/PfpI" evidence="2">
    <location>
        <begin position="8"/>
        <end position="175"/>
    </location>
</feature>
<reference evidence="3 4" key="2">
    <citation type="submission" date="2024-06" db="EMBL/GenBank/DDBJ databases">
        <title>Thioclava kandeliae sp. nov. from a rhizosphere soil sample of Kandelia candel in a mangrove.</title>
        <authorList>
            <person name="Mu T."/>
        </authorList>
    </citation>
    <scope>NUCLEOTIDE SEQUENCE [LARGE SCALE GENOMIC DNA]</scope>
    <source>
        <strain evidence="3 4">CPCC 100088</strain>
    </source>
</reference>
<dbReference type="PROSITE" id="PS51276">
    <property type="entry name" value="PEPTIDASE_C56_PFPI"/>
    <property type="match status" value="1"/>
</dbReference>
<gene>
    <name evidence="3" type="ORF">VSX56_16300</name>
</gene>
<evidence type="ECO:0000313" key="4">
    <source>
        <dbReference type="Proteomes" id="UP001438953"/>
    </source>
</evidence>
<dbReference type="InterPro" id="IPR002818">
    <property type="entry name" value="DJ-1/PfpI"/>
</dbReference>
<dbReference type="PANTHER" id="PTHR42733">
    <property type="entry name" value="DJ-1 PROTEIN"/>
    <property type="match status" value="1"/>
</dbReference>
<dbReference type="Gene3D" id="3.40.50.880">
    <property type="match status" value="1"/>
</dbReference>
<dbReference type="InterPro" id="IPR029062">
    <property type="entry name" value="Class_I_gatase-like"/>
</dbReference>
<proteinExistence type="inferred from homology"/>
<sequence length="188" mass="20751">MPKITDSKILIIATDGFEKTELTVPRDKLREAGATVDIASLDGAPIRSWDETDWGEMAQAELKISDANVDDYDAIILPGGQINPDVLRTKPEAVDLVRDFYNAKKIVAAICHGPWMLVEAGVVKDRKLTSYPSIRTDILNAGGHWEDKEVVNDQALITSRNPGDLDAFVNKIIEEVEEGRHTQRSKAA</sequence>
<comment type="caution">
    <text evidence="3">The sequence shown here is derived from an EMBL/GenBank/DDBJ whole genome shotgun (WGS) entry which is preliminary data.</text>
</comment>
<evidence type="ECO:0000259" key="2">
    <source>
        <dbReference type="Pfam" id="PF01965"/>
    </source>
</evidence>
<accession>A0ABV1SL38</accession>